<feature type="compositionally biased region" description="Polar residues" evidence="2">
    <location>
        <begin position="844"/>
        <end position="857"/>
    </location>
</feature>
<evidence type="ECO:0000256" key="1">
    <source>
        <dbReference type="SAM" id="Coils"/>
    </source>
</evidence>
<feature type="region of interest" description="Disordered" evidence="2">
    <location>
        <begin position="1"/>
        <end position="59"/>
    </location>
</feature>
<feature type="region of interest" description="Disordered" evidence="2">
    <location>
        <begin position="75"/>
        <end position="98"/>
    </location>
</feature>
<proteinExistence type="predicted"/>
<protein>
    <submittedName>
        <fullName evidence="3 4">Uncharacterized protein</fullName>
    </submittedName>
</protein>
<feature type="compositionally biased region" description="Basic and acidic residues" evidence="2">
    <location>
        <begin position="622"/>
        <end position="633"/>
    </location>
</feature>
<feature type="compositionally biased region" description="Polar residues" evidence="2">
    <location>
        <begin position="1"/>
        <end position="12"/>
    </location>
</feature>
<feature type="coiled-coil region" evidence="1">
    <location>
        <begin position="200"/>
        <end position="234"/>
    </location>
</feature>
<dbReference type="eggNOG" id="ENOG502T05Z">
    <property type="taxonomic scope" value="Eukaryota"/>
</dbReference>
<organism evidence="3">
    <name type="scientific">Gaeumannomyces tritici (strain R3-111a-1)</name>
    <name type="common">Wheat and barley take-all root rot fungus</name>
    <name type="synonym">Gaeumannomyces graminis var. tritici</name>
    <dbReference type="NCBI Taxonomy" id="644352"/>
    <lineage>
        <taxon>Eukaryota</taxon>
        <taxon>Fungi</taxon>
        <taxon>Dikarya</taxon>
        <taxon>Ascomycota</taxon>
        <taxon>Pezizomycotina</taxon>
        <taxon>Sordariomycetes</taxon>
        <taxon>Sordariomycetidae</taxon>
        <taxon>Magnaporthales</taxon>
        <taxon>Magnaporthaceae</taxon>
        <taxon>Gaeumannomyces</taxon>
    </lineage>
</organism>
<dbReference type="EMBL" id="GL385396">
    <property type="protein sequence ID" value="EJT79410.1"/>
    <property type="molecule type" value="Genomic_DNA"/>
</dbReference>
<gene>
    <name evidence="4" type="primary">20344952</name>
    <name evidence="3" type="ORF">GGTG_04494</name>
</gene>
<feature type="compositionally biased region" description="Polar residues" evidence="2">
    <location>
        <begin position="333"/>
        <end position="344"/>
    </location>
</feature>
<keyword evidence="1" id="KW-0175">Coiled coil</keyword>
<dbReference type="GeneID" id="20344952"/>
<evidence type="ECO:0000313" key="3">
    <source>
        <dbReference type="EMBL" id="EJT79410.1"/>
    </source>
</evidence>
<feature type="compositionally biased region" description="Gly residues" evidence="2">
    <location>
        <begin position="242"/>
        <end position="254"/>
    </location>
</feature>
<evidence type="ECO:0000313" key="4">
    <source>
        <dbReference type="EnsemblFungi" id="EJT79410"/>
    </source>
</evidence>
<dbReference type="Proteomes" id="UP000006039">
    <property type="component" value="Unassembled WGS sequence"/>
</dbReference>
<evidence type="ECO:0000256" key="2">
    <source>
        <dbReference type="SAM" id="MobiDB-lite"/>
    </source>
</evidence>
<feature type="region of interest" description="Disordered" evidence="2">
    <location>
        <begin position="239"/>
        <end position="319"/>
    </location>
</feature>
<feature type="compositionally biased region" description="Polar residues" evidence="2">
    <location>
        <begin position="286"/>
        <end position="299"/>
    </location>
</feature>
<name>J3NT95_GAET3</name>
<accession>J3NT95</accession>
<reference evidence="3" key="2">
    <citation type="submission" date="2010-07" db="EMBL/GenBank/DDBJ databases">
        <authorList>
            <consortium name="The Broad Institute Genome Sequencing Platform"/>
            <consortium name="Broad Institute Genome Sequencing Center for Infectious Disease"/>
            <person name="Ma L.-J."/>
            <person name="Dead R."/>
            <person name="Young S."/>
            <person name="Zeng Q."/>
            <person name="Koehrsen M."/>
            <person name="Alvarado L."/>
            <person name="Berlin A."/>
            <person name="Chapman S.B."/>
            <person name="Chen Z."/>
            <person name="Freedman E."/>
            <person name="Gellesch M."/>
            <person name="Goldberg J."/>
            <person name="Griggs A."/>
            <person name="Gujja S."/>
            <person name="Heilman E.R."/>
            <person name="Heiman D."/>
            <person name="Hepburn T."/>
            <person name="Howarth C."/>
            <person name="Jen D."/>
            <person name="Larson L."/>
            <person name="Mehta T."/>
            <person name="Neiman D."/>
            <person name="Pearson M."/>
            <person name="Roberts A."/>
            <person name="Saif S."/>
            <person name="Shea T."/>
            <person name="Shenoy N."/>
            <person name="Sisk P."/>
            <person name="Stolte C."/>
            <person name="Sykes S."/>
            <person name="Walk T."/>
            <person name="White J."/>
            <person name="Yandava C."/>
            <person name="Haas B."/>
            <person name="Nusbaum C."/>
            <person name="Birren B."/>
        </authorList>
    </citation>
    <scope>NUCLEOTIDE SEQUENCE</scope>
    <source>
        <strain evidence="3">R3-111a-1</strain>
    </source>
</reference>
<reference evidence="4" key="4">
    <citation type="journal article" date="2015" name="G3 (Bethesda)">
        <title>Genome sequences of three phytopathogenic species of the Magnaporthaceae family of fungi.</title>
        <authorList>
            <person name="Okagaki L.H."/>
            <person name="Nunes C.C."/>
            <person name="Sailsbery J."/>
            <person name="Clay B."/>
            <person name="Brown D."/>
            <person name="John T."/>
            <person name="Oh Y."/>
            <person name="Young N."/>
            <person name="Fitzgerald M."/>
            <person name="Haas B.J."/>
            <person name="Zeng Q."/>
            <person name="Young S."/>
            <person name="Adiconis X."/>
            <person name="Fan L."/>
            <person name="Levin J.Z."/>
            <person name="Mitchell T.K."/>
            <person name="Okubara P.A."/>
            <person name="Farman M.L."/>
            <person name="Kohn L.M."/>
            <person name="Birren B."/>
            <person name="Ma L.-J."/>
            <person name="Dean R.A."/>
        </authorList>
    </citation>
    <scope>NUCLEOTIDE SEQUENCE</scope>
    <source>
        <strain evidence="4">R3-111a-1</strain>
    </source>
</reference>
<dbReference type="RefSeq" id="XP_009220555.1">
    <property type="nucleotide sequence ID" value="XM_009222291.1"/>
</dbReference>
<feature type="region of interest" description="Disordered" evidence="2">
    <location>
        <begin position="842"/>
        <end position="864"/>
    </location>
</feature>
<dbReference type="EnsemblFungi" id="EJT79410">
    <property type="protein sequence ID" value="EJT79410"/>
    <property type="gene ID" value="GGTG_04494"/>
</dbReference>
<dbReference type="HOGENOM" id="CLU_330953_0_0_1"/>
<evidence type="ECO:0000313" key="5">
    <source>
        <dbReference type="Proteomes" id="UP000006039"/>
    </source>
</evidence>
<feature type="region of interest" description="Disordered" evidence="2">
    <location>
        <begin position="333"/>
        <end position="705"/>
    </location>
</feature>
<reference evidence="4" key="5">
    <citation type="submission" date="2018-04" db="UniProtKB">
        <authorList>
            <consortium name="EnsemblFungi"/>
        </authorList>
    </citation>
    <scope>IDENTIFICATION</scope>
    <source>
        <strain evidence="4">R3-111a-1</strain>
    </source>
</reference>
<feature type="compositionally biased region" description="Polar residues" evidence="2">
    <location>
        <begin position="634"/>
        <end position="648"/>
    </location>
</feature>
<feature type="compositionally biased region" description="Polar residues" evidence="2">
    <location>
        <begin position="356"/>
        <end position="371"/>
    </location>
</feature>
<reference evidence="3" key="3">
    <citation type="submission" date="2010-09" db="EMBL/GenBank/DDBJ databases">
        <title>Annotation of Gaeumannomyces graminis var. tritici R3-111a-1.</title>
        <authorList>
            <consortium name="The Broad Institute Genome Sequencing Platform"/>
            <person name="Ma L.-J."/>
            <person name="Dead R."/>
            <person name="Young S.K."/>
            <person name="Zeng Q."/>
            <person name="Gargeya S."/>
            <person name="Fitzgerald M."/>
            <person name="Haas B."/>
            <person name="Abouelleil A."/>
            <person name="Alvarado L."/>
            <person name="Arachchi H.M."/>
            <person name="Berlin A."/>
            <person name="Brown A."/>
            <person name="Chapman S.B."/>
            <person name="Chen Z."/>
            <person name="Dunbar C."/>
            <person name="Freedman E."/>
            <person name="Gearin G."/>
            <person name="Gellesch M."/>
            <person name="Goldberg J."/>
            <person name="Griggs A."/>
            <person name="Gujja S."/>
            <person name="Heiman D."/>
            <person name="Howarth C."/>
            <person name="Larson L."/>
            <person name="Lui A."/>
            <person name="MacDonald P.J.P."/>
            <person name="Mehta T."/>
            <person name="Montmayeur A."/>
            <person name="Murphy C."/>
            <person name="Neiman D."/>
            <person name="Pearson M."/>
            <person name="Priest M."/>
            <person name="Roberts A."/>
            <person name="Saif S."/>
            <person name="Shea T."/>
            <person name="Shenoy N."/>
            <person name="Sisk P."/>
            <person name="Stolte C."/>
            <person name="Sykes S."/>
            <person name="Yandava C."/>
            <person name="Wortman J."/>
            <person name="Nusbaum C."/>
            <person name="Birren B."/>
        </authorList>
    </citation>
    <scope>NUCLEOTIDE SEQUENCE</scope>
    <source>
        <strain evidence="3">R3-111a-1</strain>
    </source>
</reference>
<feature type="compositionally biased region" description="Pro residues" evidence="2">
    <location>
        <begin position="48"/>
        <end position="58"/>
    </location>
</feature>
<feature type="compositionally biased region" description="Polar residues" evidence="2">
    <location>
        <begin position="23"/>
        <end position="32"/>
    </location>
</feature>
<reference evidence="5" key="1">
    <citation type="submission" date="2010-07" db="EMBL/GenBank/DDBJ databases">
        <title>The genome sequence of Gaeumannomyces graminis var. tritici strain R3-111a-1.</title>
        <authorList>
            <consortium name="The Broad Institute Genome Sequencing Platform"/>
            <person name="Ma L.-J."/>
            <person name="Dead R."/>
            <person name="Young S."/>
            <person name="Zeng Q."/>
            <person name="Koehrsen M."/>
            <person name="Alvarado L."/>
            <person name="Berlin A."/>
            <person name="Chapman S.B."/>
            <person name="Chen Z."/>
            <person name="Freedman E."/>
            <person name="Gellesch M."/>
            <person name="Goldberg J."/>
            <person name="Griggs A."/>
            <person name="Gujja S."/>
            <person name="Heilman E.R."/>
            <person name="Heiman D."/>
            <person name="Hepburn T."/>
            <person name="Howarth C."/>
            <person name="Jen D."/>
            <person name="Larson L."/>
            <person name="Mehta T."/>
            <person name="Neiman D."/>
            <person name="Pearson M."/>
            <person name="Roberts A."/>
            <person name="Saif S."/>
            <person name="Shea T."/>
            <person name="Shenoy N."/>
            <person name="Sisk P."/>
            <person name="Stolte C."/>
            <person name="Sykes S."/>
            <person name="Walk T."/>
            <person name="White J."/>
            <person name="Yandava C."/>
            <person name="Haas B."/>
            <person name="Nusbaum C."/>
            <person name="Birren B."/>
        </authorList>
    </citation>
    <scope>NUCLEOTIDE SEQUENCE [LARGE SCALE GENOMIC DNA]</scope>
    <source>
        <strain evidence="5">R3-111a-1</strain>
    </source>
</reference>
<feature type="compositionally biased region" description="Low complexity" evidence="2">
    <location>
        <begin position="542"/>
        <end position="557"/>
    </location>
</feature>
<sequence>MSSEDNADSSQSPGGGARLPNDNPITTRSGRSINVDEDADNEPEHTSTPPPAPAPLPSTPVQQLIFNTEFDADMTGNMASEDQPSAGEPTVTRQKGPQYRLPPEFVPASASGGMNGGQAPGEIPPPQMFSKIRTACAEAVPICFTLQEELQREDGLREYSQMTYFSRARRVGDCLIDIRLTVDMLEQRVVRDIMGQANLMAAIAEQRDAAAAEVERLRRQLRQAQAELVAATAAAAAYQDGSGRGGPRAGGGSGVQPPSSYSQVIGDLRRRPDQHDVPPSYGMHRFSSTNSRNQSTRLGNASLRGSASRGGRGYYSGSRGGYVRFTDDHSGYRNSSSVPYRQNQAGGGTSFIPGVNSGSSISQHNNNNNGGVQLLTMQAHAATSATESGPESPARQRGRNIQAARRAAALDDLRSSAYGGNGSESSAHGQQQQQPQQQHRDAPAIGPTPRQLAQALERKQQARGGSTPGPDASTRATVQEQGPAGKLPGAISDGRSGYWEPEDGGSPIPLLKNNMDFPRSTSDLKKGDDNGGVGNIDKGDVSSPSGDSSLHPSSSASNIRPRDPTPFRGQITPRLPDEGGAGAAHPPPSGGNNNANSGGSGAFQMHGPSHNNNNNNANYSGPRDHGRDKENHGRQNTGYYSNNSNNRAGPSRPPNHGHHGQRNYHGPRGGGSGRNFGNNHTNNSNALVPHRGEDRDQDDNSAAAFTADDGLDLDKVGREWRRELEQVFTLFAGWVRKNCRVPNPAADSGIAASYPRLWAYMLSVAYPDGPERAASHVQFLLSDPEIRCYFICRLLLQYVVMDVFRTESWLGVNDRSTAELQIVLGTRDVLISKATSGMGASIINGRSSKDNNSNETATDGPPEMCLSRHNRQALQVARAECVARLLTGPDWPRFRQMRINACVNRFKDIVGPLMDDRVSRTAASHDLYSIAVNAIETSARVLSSSLSFSFGFSDTGARFARRNHHPINSSRDPRELHAMHWRIMCVVTPSVAVRDDSGDGPEHRIIAKAKVLVMA</sequence>
<dbReference type="OrthoDB" id="4203839at2759"/>
<dbReference type="AlphaFoldDB" id="J3NT95"/>
<keyword evidence="5" id="KW-1185">Reference proteome</keyword>
<feature type="compositionally biased region" description="Basic and acidic residues" evidence="2">
    <location>
        <begin position="267"/>
        <end position="276"/>
    </location>
</feature>
<feature type="compositionally biased region" description="Gly residues" evidence="2">
    <location>
        <begin position="308"/>
        <end position="319"/>
    </location>
</feature>
<dbReference type="VEuPathDB" id="FungiDB:GGTG_04494"/>